<dbReference type="Proteomes" id="UP001164250">
    <property type="component" value="Chromosome 10"/>
</dbReference>
<reference evidence="2" key="1">
    <citation type="journal article" date="2023" name="G3 (Bethesda)">
        <title>Genome assembly and association tests identify interacting loci associated with vigor, precocity, and sex in interspecific pistachio rootstocks.</title>
        <authorList>
            <person name="Palmer W."/>
            <person name="Jacygrad E."/>
            <person name="Sagayaradj S."/>
            <person name="Cavanaugh K."/>
            <person name="Han R."/>
            <person name="Bertier L."/>
            <person name="Beede B."/>
            <person name="Kafkas S."/>
            <person name="Golino D."/>
            <person name="Preece J."/>
            <person name="Michelmore R."/>
        </authorList>
    </citation>
    <scope>NUCLEOTIDE SEQUENCE [LARGE SCALE GENOMIC DNA]</scope>
</reference>
<evidence type="ECO:0000313" key="1">
    <source>
        <dbReference type="EMBL" id="KAJ0087498.1"/>
    </source>
</evidence>
<gene>
    <name evidence="1" type="ORF">Patl1_07059</name>
</gene>
<keyword evidence="2" id="KW-1185">Reference proteome</keyword>
<accession>A0ACC1ALG0</accession>
<evidence type="ECO:0000313" key="2">
    <source>
        <dbReference type="Proteomes" id="UP001164250"/>
    </source>
</evidence>
<protein>
    <submittedName>
        <fullName evidence="1">Uncharacterized protein</fullName>
    </submittedName>
</protein>
<sequence length="300" mass="35089">MGNSFLHWEIEGLINNQEQKNASVLELKQLSCLTTLEIHLHDLQIIPQDLFSEKLKRYRILIGDVWDWRWSATYGETTRMLKIKLNNSISLIHRVEILLKKTEELHLELNGVKNAIDELDEDGFAQLKHLHVQNGHELLYILNLVPSKTVFPMLESLSLHNLIKLEKICHGELYAESFSKLRILKVEKCDMLEHLFSFSEDIKFSQLQEIEVIDCKNLKEIFGEESVDLVVENERNDMLRKEPEEVNLEDHIIDGNALFDEKVAFPSLQEMILSHLDNLQLIWHNQPHGIFLLQIKRSET</sequence>
<name>A0ACC1ALG0_9ROSI</name>
<dbReference type="EMBL" id="CM047906">
    <property type="protein sequence ID" value="KAJ0087498.1"/>
    <property type="molecule type" value="Genomic_DNA"/>
</dbReference>
<proteinExistence type="predicted"/>
<comment type="caution">
    <text evidence="1">The sequence shown here is derived from an EMBL/GenBank/DDBJ whole genome shotgun (WGS) entry which is preliminary data.</text>
</comment>
<organism evidence="1 2">
    <name type="scientific">Pistacia atlantica</name>
    <dbReference type="NCBI Taxonomy" id="434234"/>
    <lineage>
        <taxon>Eukaryota</taxon>
        <taxon>Viridiplantae</taxon>
        <taxon>Streptophyta</taxon>
        <taxon>Embryophyta</taxon>
        <taxon>Tracheophyta</taxon>
        <taxon>Spermatophyta</taxon>
        <taxon>Magnoliopsida</taxon>
        <taxon>eudicotyledons</taxon>
        <taxon>Gunneridae</taxon>
        <taxon>Pentapetalae</taxon>
        <taxon>rosids</taxon>
        <taxon>malvids</taxon>
        <taxon>Sapindales</taxon>
        <taxon>Anacardiaceae</taxon>
        <taxon>Pistacia</taxon>
    </lineage>
</organism>